<accession>A0ABU8SD56</accession>
<evidence type="ECO:0000313" key="2">
    <source>
        <dbReference type="EMBL" id="MEJ6011198.1"/>
    </source>
</evidence>
<dbReference type="GO" id="GO:0051301">
    <property type="term" value="P:cell division"/>
    <property type="evidence" value="ECO:0007669"/>
    <property type="project" value="UniProtKB-KW"/>
</dbReference>
<feature type="transmembrane region" description="Helical" evidence="1">
    <location>
        <begin position="275"/>
        <end position="297"/>
    </location>
</feature>
<comment type="caution">
    <text evidence="2">The sequence shown here is derived from an EMBL/GenBank/DDBJ whole genome shotgun (WGS) entry which is preliminary data.</text>
</comment>
<keyword evidence="3" id="KW-1185">Reference proteome</keyword>
<feature type="transmembrane region" description="Helical" evidence="1">
    <location>
        <begin position="176"/>
        <end position="198"/>
    </location>
</feature>
<dbReference type="RefSeq" id="WP_339968176.1">
    <property type="nucleotide sequence ID" value="NZ_JBBHJY010000008.1"/>
</dbReference>
<keyword evidence="1" id="KW-1133">Transmembrane helix</keyword>
<keyword evidence="2" id="KW-0131">Cell cycle</keyword>
<dbReference type="Proteomes" id="UP001379235">
    <property type="component" value="Unassembled WGS sequence"/>
</dbReference>
<reference evidence="2 3" key="1">
    <citation type="submission" date="2024-03" db="EMBL/GenBank/DDBJ databases">
        <authorList>
            <person name="Jo J.-H."/>
        </authorList>
    </citation>
    <scope>NUCLEOTIDE SEQUENCE [LARGE SCALE GENOMIC DNA]</scope>
    <source>
        <strain evidence="2 3">AS3R-12</strain>
    </source>
</reference>
<evidence type="ECO:0000256" key="1">
    <source>
        <dbReference type="SAM" id="Phobius"/>
    </source>
</evidence>
<name>A0ABU8SD56_9SPHN</name>
<dbReference type="PANTHER" id="PTHR47755">
    <property type="entry name" value="CELL DIVISION PROTEIN FTSX"/>
    <property type="match status" value="1"/>
</dbReference>
<gene>
    <name evidence="2" type="ORF">WG900_14855</name>
</gene>
<sequence length="305" mass="31680">MKRPLKLLPIGNRKAGGTGDLVPQARLSGPIPWVIAIMVMLTVIAAAGGLALRKLASVAENELSGGVTIQIVEGRPEVRDSQVRQAVQLLSALPGVTNVAAVPQQEVDALVEPWLGEETAEADIPVPALIDARLSGPVTRNRLEDLRAALRGKVPSARVDAQSTWLKPVFGALSSLQLLALALVLLLGLATISAVLLATRSALGSNRETIEIVHLLGGTDSQIARIYQRSTAVAATEGGVAGFAAAVIVVILLGQQFANLGAGMISGGSLGWIEWLLLALVPVAGVALATITARLTVLRSLARML</sequence>
<protein>
    <submittedName>
        <fullName evidence="2">Cell division protein</fullName>
    </submittedName>
</protein>
<keyword evidence="1" id="KW-0472">Membrane</keyword>
<evidence type="ECO:0000313" key="3">
    <source>
        <dbReference type="Proteomes" id="UP001379235"/>
    </source>
</evidence>
<keyword evidence="2" id="KW-0132">Cell division</keyword>
<feature type="transmembrane region" description="Helical" evidence="1">
    <location>
        <begin position="232"/>
        <end position="255"/>
    </location>
</feature>
<feature type="transmembrane region" description="Helical" evidence="1">
    <location>
        <begin position="31"/>
        <end position="52"/>
    </location>
</feature>
<dbReference type="EMBL" id="JBBHJY010000008">
    <property type="protein sequence ID" value="MEJ6011198.1"/>
    <property type="molecule type" value="Genomic_DNA"/>
</dbReference>
<proteinExistence type="predicted"/>
<dbReference type="PANTHER" id="PTHR47755:SF1">
    <property type="entry name" value="CELL DIVISION PROTEIN FTSX"/>
    <property type="match status" value="1"/>
</dbReference>
<organism evidence="2 3">
    <name type="scientific">Novosphingobium aquae</name>
    <dbReference type="NCBI Taxonomy" id="3133435"/>
    <lineage>
        <taxon>Bacteria</taxon>
        <taxon>Pseudomonadati</taxon>
        <taxon>Pseudomonadota</taxon>
        <taxon>Alphaproteobacteria</taxon>
        <taxon>Sphingomonadales</taxon>
        <taxon>Sphingomonadaceae</taxon>
        <taxon>Novosphingobium</taxon>
    </lineage>
</organism>
<keyword evidence="1" id="KW-0812">Transmembrane</keyword>
<dbReference type="InterPro" id="IPR004513">
    <property type="entry name" value="FtsX"/>
</dbReference>